<feature type="domain" description="Sushi" evidence="14">
    <location>
        <begin position="957"/>
        <end position="1014"/>
    </location>
</feature>
<keyword evidence="6 11" id="KW-1133">Transmembrane helix</keyword>
<accession>A0ABN8LQY4</accession>
<organism evidence="17 18">
    <name type="scientific">Porites evermanni</name>
    <dbReference type="NCBI Taxonomy" id="104178"/>
    <lineage>
        <taxon>Eukaryota</taxon>
        <taxon>Metazoa</taxon>
        <taxon>Cnidaria</taxon>
        <taxon>Anthozoa</taxon>
        <taxon>Hexacorallia</taxon>
        <taxon>Scleractinia</taxon>
        <taxon>Fungiina</taxon>
        <taxon>Poritidae</taxon>
        <taxon>Porites</taxon>
    </lineage>
</organism>
<feature type="disulfide bond" evidence="10">
    <location>
        <begin position="1336"/>
        <end position="1363"/>
    </location>
</feature>
<dbReference type="Gene3D" id="2.60.40.10">
    <property type="entry name" value="Immunoglobulins"/>
    <property type="match status" value="1"/>
</dbReference>
<reference evidence="17 18" key="1">
    <citation type="submission" date="2022-05" db="EMBL/GenBank/DDBJ databases">
        <authorList>
            <consortium name="Genoscope - CEA"/>
            <person name="William W."/>
        </authorList>
    </citation>
    <scope>NUCLEOTIDE SEQUENCE [LARGE SCALE GENOMIC DNA]</scope>
</reference>
<comment type="subcellular location">
    <subcellularLocation>
        <location evidence="1">Membrane</location>
    </subcellularLocation>
</comment>
<dbReference type="InterPro" id="IPR056619">
    <property type="entry name" value="C8-3_MUC4"/>
</dbReference>
<evidence type="ECO:0008006" key="19">
    <source>
        <dbReference type="Google" id="ProtNLM"/>
    </source>
</evidence>
<evidence type="ECO:0000256" key="6">
    <source>
        <dbReference type="ARBA" id="ARBA00022989"/>
    </source>
</evidence>
<evidence type="ECO:0000256" key="1">
    <source>
        <dbReference type="ARBA" id="ARBA00004370"/>
    </source>
</evidence>
<keyword evidence="7 11" id="KW-0472">Membrane</keyword>
<dbReference type="SMART" id="SM00539">
    <property type="entry name" value="NIDO"/>
    <property type="match status" value="1"/>
</dbReference>
<dbReference type="PANTHER" id="PTHR46393:SF7">
    <property type="entry name" value="COMPLEMENT C2"/>
    <property type="match status" value="1"/>
</dbReference>
<dbReference type="InterPro" id="IPR005533">
    <property type="entry name" value="AMOP_dom"/>
</dbReference>
<evidence type="ECO:0000256" key="5">
    <source>
        <dbReference type="ARBA" id="ARBA00022737"/>
    </source>
</evidence>
<keyword evidence="18" id="KW-1185">Reference proteome</keyword>
<dbReference type="Pfam" id="PF00094">
    <property type="entry name" value="VWD"/>
    <property type="match status" value="1"/>
</dbReference>
<keyword evidence="5" id="KW-0677">Repeat</keyword>
<evidence type="ECO:0000313" key="17">
    <source>
        <dbReference type="EMBL" id="CAH3017488.1"/>
    </source>
</evidence>
<feature type="disulfide bond" evidence="10">
    <location>
        <begin position="987"/>
        <end position="1014"/>
    </location>
</feature>
<feature type="domain" description="Sushi" evidence="14">
    <location>
        <begin position="1482"/>
        <end position="1539"/>
    </location>
</feature>
<keyword evidence="2 10" id="KW-0768">Sushi</keyword>
<dbReference type="PROSITE" id="PS50923">
    <property type="entry name" value="SUSHI"/>
    <property type="match status" value="10"/>
</dbReference>
<feature type="disulfide bond" evidence="10">
    <location>
        <begin position="1626"/>
        <end position="1653"/>
    </location>
</feature>
<evidence type="ECO:0000259" key="14">
    <source>
        <dbReference type="PROSITE" id="PS50923"/>
    </source>
</evidence>
<evidence type="ECO:0000256" key="11">
    <source>
        <dbReference type="SAM" id="Phobius"/>
    </source>
</evidence>
<evidence type="ECO:0000256" key="3">
    <source>
        <dbReference type="ARBA" id="ARBA00022692"/>
    </source>
</evidence>
<evidence type="ECO:0000259" key="15">
    <source>
        <dbReference type="PROSITE" id="PS51220"/>
    </source>
</evidence>
<feature type="chain" id="PRO_5045357797" description="Sushi, von Willebrand factor type A, EGF and pentraxin domain-containing protein 1" evidence="12">
    <location>
        <begin position="25"/>
        <end position="1858"/>
    </location>
</feature>
<dbReference type="PROSITE" id="PS50856">
    <property type="entry name" value="AMOP"/>
    <property type="match status" value="1"/>
</dbReference>
<dbReference type="Pfam" id="PF23263">
    <property type="entry name" value="C8-3_MUC4"/>
    <property type="match status" value="1"/>
</dbReference>
<dbReference type="PROSITE" id="PS51220">
    <property type="entry name" value="NIDO"/>
    <property type="match status" value="1"/>
</dbReference>
<feature type="domain" description="AMOP" evidence="13">
    <location>
        <begin position="471"/>
        <end position="611"/>
    </location>
</feature>
<dbReference type="PROSITE" id="PS51233">
    <property type="entry name" value="VWFD"/>
    <property type="match status" value="1"/>
</dbReference>
<comment type="caution">
    <text evidence="17">The sequence shown here is derived from an EMBL/GenBank/DDBJ whole genome shotgun (WGS) entry which is preliminary data.</text>
</comment>
<dbReference type="Pfam" id="PF00084">
    <property type="entry name" value="Sushi"/>
    <property type="match status" value="15"/>
</dbReference>
<evidence type="ECO:0000256" key="2">
    <source>
        <dbReference type="ARBA" id="ARBA00022659"/>
    </source>
</evidence>
<feature type="domain" description="VWFD" evidence="16">
    <location>
        <begin position="623"/>
        <end position="818"/>
    </location>
</feature>
<evidence type="ECO:0000259" key="13">
    <source>
        <dbReference type="PROSITE" id="PS50856"/>
    </source>
</evidence>
<dbReference type="PROSITE" id="PS51257">
    <property type="entry name" value="PROKAR_LIPOPROTEIN"/>
    <property type="match status" value="1"/>
</dbReference>
<dbReference type="InterPro" id="IPR035976">
    <property type="entry name" value="Sushi/SCR/CCP_sf"/>
</dbReference>
<dbReference type="SMART" id="SM00723">
    <property type="entry name" value="AMOP"/>
    <property type="match status" value="1"/>
</dbReference>
<dbReference type="Gene3D" id="2.10.70.10">
    <property type="entry name" value="Complement Module, domain 1"/>
    <property type="match status" value="15"/>
</dbReference>
<comment type="caution">
    <text evidence="10">Lacks conserved residue(s) required for the propagation of feature annotation.</text>
</comment>
<dbReference type="EMBL" id="CALNXI010000064">
    <property type="protein sequence ID" value="CAH3017488.1"/>
    <property type="molecule type" value="Genomic_DNA"/>
</dbReference>
<dbReference type="Pfam" id="PF03782">
    <property type="entry name" value="AMOP"/>
    <property type="match status" value="1"/>
</dbReference>
<dbReference type="Pfam" id="PF06119">
    <property type="entry name" value="NIDO"/>
    <property type="match status" value="1"/>
</dbReference>
<dbReference type="InterPro" id="IPR013783">
    <property type="entry name" value="Ig-like_fold"/>
</dbReference>
<keyword evidence="9" id="KW-0325">Glycoprotein</keyword>
<feature type="domain" description="Sushi" evidence="14">
    <location>
        <begin position="1597"/>
        <end position="1655"/>
    </location>
</feature>
<dbReference type="InterPro" id="IPR014756">
    <property type="entry name" value="Ig_E-set"/>
</dbReference>
<evidence type="ECO:0000256" key="10">
    <source>
        <dbReference type="PROSITE-ProRule" id="PRU00302"/>
    </source>
</evidence>
<evidence type="ECO:0000256" key="12">
    <source>
        <dbReference type="SAM" id="SignalP"/>
    </source>
</evidence>
<evidence type="ECO:0000256" key="9">
    <source>
        <dbReference type="ARBA" id="ARBA00023180"/>
    </source>
</evidence>
<feature type="transmembrane region" description="Helical" evidence="11">
    <location>
        <begin position="1782"/>
        <end position="1808"/>
    </location>
</feature>
<evidence type="ECO:0000256" key="7">
    <source>
        <dbReference type="ARBA" id="ARBA00023136"/>
    </source>
</evidence>
<gene>
    <name evidence="17" type="ORF">PEVE_00038127</name>
</gene>
<feature type="domain" description="NIDO" evidence="15">
    <location>
        <begin position="102"/>
        <end position="257"/>
    </location>
</feature>
<evidence type="ECO:0000259" key="16">
    <source>
        <dbReference type="PROSITE" id="PS51233"/>
    </source>
</evidence>
<feature type="domain" description="Sushi" evidence="14">
    <location>
        <begin position="1308"/>
        <end position="1365"/>
    </location>
</feature>
<feature type="disulfide bond" evidence="10">
    <location>
        <begin position="1742"/>
        <end position="1769"/>
    </location>
</feature>
<proteinExistence type="predicted"/>
<keyword evidence="8 10" id="KW-1015">Disulfide bond</keyword>
<dbReference type="SUPFAM" id="SSF81296">
    <property type="entry name" value="E set domains"/>
    <property type="match status" value="1"/>
</dbReference>
<evidence type="ECO:0000256" key="4">
    <source>
        <dbReference type="ARBA" id="ARBA00022729"/>
    </source>
</evidence>
<evidence type="ECO:0000256" key="8">
    <source>
        <dbReference type="ARBA" id="ARBA00023157"/>
    </source>
</evidence>
<feature type="disulfide bond" evidence="10">
    <location>
        <begin position="1452"/>
        <end position="1479"/>
    </location>
</feature>
<keyword evidence="4 12" id="KW-0732">Signal</keyword>
<dbReference type="SUPFAM" id="SSF57535">
    <property type="entry name" value="Complement control module/SCR domain"/>
    <property type="match status" value="15"/>
</dbReference>
<feature type="domain" description="Sushi" evidence="14">
    <location>
        <begin position="1132"/>
        <end position="1191"/>
    </location>
</feature>
<sequence length="1858" mass="203214">MREMLLQHLKLFVGIVQLITACSSLSMSEFYPYGVGNGDTELPANDDGSSGEIPISILFPYFDRNHDSLFVNTNGVVSFLVAVSQFTPDPFPLGDQRRLISPFWGDVDTRKGGTVSYRESTDTLLLQRATADIRRAFVIHQKFTATWIFIVTWDRVAFYGASGGMQSKVNTFQTILVTNGRHSFAIFNYNLIMWTTGTASGGNSEGLGGTPAQAGFNAGDGIRFFQINGSRTNDILNLPSTSNVALPGQWIFRTDEASVEAGGCNTKGSLTISPRSGIMLGGTNLKMSGPCFKQNDNIVVQFDGNVNINATFGTEIQSSVTVPVLNKTGRVPIKLSVDGGNSFDYNGVYTSVPINRNIPDVQREDGDLWQEDSSVDISWDSGTIGGNDDQVSIDLARYKMGEDSVPELDSFHTVVDSQLNTGHSQFVVTQGEGDGNIEDRYVNLVRISRKDGTNNVSQAQWVWSELFAWRNAPWADERCKIWHQKEPNPGEFKDDPSMQPCPRSITQAMADRGRFMSDEECNPSNRDGCSRFHEGAVHCFKMVNPSAKGAGQQCCYNSFGNLMMGKPNAGSLDRVHPNAGLPVISHFFHDLVPYQDCCRLSDSCDKYYEKRPSDDGSKYQAPRPATGFGDPHMVTLDGTPFTFNGYGEYFILKVRGVNFTLQGRMEPLIDDDGTKTDATVYTAFAGKESGSDTVQIHLNGRGLVDVLVNGEMVDFDELSFLEFNGVSVLKYVNTSKYSAIFHSGISVTVEGQTELLGLVTLVPTMFKGNTSGLLGYWDDSQESEYLRPDGTFLETNSSLEEIHRNFGQLWVTTEDESLFTYQQGKNHGSYFHPDYTPIFPDSQELVFEDKSLEEEAKEVCGDSEQCMFDIYTTKKVTIGKASKETVEQFVAVINDTVKPACVPLDSELTNGIVLRNDTENGIDYKFTCNRGFVMNGSNHVTCKDGVYNGTTPNCLPKECSPFEYGNPTNGRVEGNGRVYRSTYRFICNHGYVLFGHDTITCIENGTWNGTSPRCLKECPVLPSSLSNGIVYGSGNVEGVVYRFSCHDGYALVGSEILYCRENGDWNASVPSCLRECPALPLSLSNGFVSGRGKVEGSQYHFSCKKGYSLVGAGTLYCTDQGIWNGSFPTCFIECPELPSFIPNGQVYGSGSIQGSLFRFSCLAGYSLVGQSKTLLCSADGKWNASVPRCLKDCPLLPSSIPNGVSNGTGSVEGCHHYFTCDEGFSLVGRNTLFCNDEGKWNGSVPTCVIECPKLPSAIEHGIVKGSGYIYGSLYKFSCLNGYSIVGEDILYCTEKGMWNGSVPKCLKECPSLPSSIAHGFVNGSGYLEGSQHHFTCGRGYSLIGDDTLVCRDTGAWSNPPPKCLIECPSLPPYIRHGFVNGTGSVEGSLYSFNCKQGYSLVGKKNLYCTAEGEWNASIPICLKECPELPLLIANGFINGSGAMHGSLYTFKCQDGYSLVGHELLYCTEEGKWNASVPVCLKECPSLPSSISQGFINGSGSVEGSLYSFSCEYGYSLMGEKNLYCTAEGRWNASIPICLKECPSLPSSIRQGFINGSGSVEGSLYSFNCKQGYSLVGEKNLYCTGEGKWNASIPICLKECPELPSLIANGFINGSGALHGSLYTFKCQDGYSLVGHELLYCTEEGKWNASVPVCLKDCPTLPLSLPNGMVSGTGSVEGSYYYFSCQKHYSLLGANTLFCNKKGTWNGSVPACFKDCPEINQTLEHGHMNGSGSTFGTTYSFYCDEGYKMDGQSTVFCDEQGQWNATIPVCSRVHVGKIAKKTAWYVVPFSAMSGLVFIIVATGVVILLLRRWRSTRKGEEPMEGEEVAMNEQAITPRKTKVRWECLPILKTSKEPPTVV</sequence>
<protein>
    <recommendedName>
        <fullName evidence="19">Sushi, von Willebrand factor type A, EGF and pentraxin domain-containing protein 1</fullName>
    </recommendedName>
</protein>
<feature type="domain" description="Sushi" evidence="14">
    <location>
        <begin position="899"/>
        <end position="956"/>
    </location>
</feature>
<feature type="domain" description="Sushi" evidence="14">
    <location>
        <begin position="1249"/>
        <end position="1307"/>
    </location>
</feature>
<dbReference type="PANTHER" id="PTHR46393">
    <property type="entry name" value="SUSHI DOMAIN-CONTAINING PROTEIN"/>
    <property type="match status" value="1"/>
</dbReference>
<dbReference type="CDD" id="cd00102">
    <property type="entry name" value="IPT"/>
    <property type="match status" value="1"/>
</dbReference>
<feature type="domain" description="Sushi" evidence="14">
    <location>
        <begin position="1713"/>
        <end position="1771"/>
    </location>
</feature>
<dbReference type="SMART" id="SM00216">
    <property type="entry name" value="VWD"/>
    <property type="match status" value="1"/>
</dbReference>
<feature type="signal peptide" evidence="12">
    <location>
        <begin position="1"/>
        <end position="24"/>
    </location>
</feature>
<dbReference type="SMART" id="SM00032">
    <property type="entry name" value="CCP"/>
    <property type="match status" value="15"/>
</dbReference>
<keyword evidence="3 11" id="KW-0812">Transmembrane</keyword>
<feature type="disulfide bond" evidence="10">
    <location>
        <begin position="1278"/>
        <end position="1305"/>
    </location>
</feature>
<dbReference type="InterPro" id="IPR001846">
    <property type="entry name" value="VWF_type-D"/>
</dbReference>
<evidence type="ECO:0000313" key="18">
    <source>
        <dbReference type="Proteomes" id="UP001159427"/>
    </source>
</evidence>
<dbReference type="CDD" id="cd00033">
    <property type="entry name" value="CCP"/>
    <property type="match status" value="15"/>
</dbReference>
<name>A0ABN8LQY4_9CNID</name>
<dbReference type="InterPro" id="IPR003886">
    <property type="entry name" value="NIDO_dom"/>
</dbReference>
<feature type="domain" description="Sushi" evidence="14">
    <location>
        <begin position="1423"/>
        <end position="1481"/>
    </location>
</feature>
<feature type="domain" description="Sushi" evidence="14">
    <location>
        <begin position="1016"/>
        <end position="1074"/>
    </location>
</feature>
<feature type="disulfide bond" evidence="10">
    <location>
        <begin position="1510"/>
        <end position="1537"/>
    </location>
</feature>
<feature type="disulfide bond" evidence="10">
    <location>
        <begin position="1045"/>
        <end position="1072"/>
    </location>
</feature>
<dbReference type="InterPro" id="IPR000436">
    <property type="entry name" value="Sushi_SCR_CCP_dom"/>
</dbReference>
<dbReference type="Proteomes" id="UP001159427">
    <property type="component" value="Unassembled WGS sequence"/>
</dbReference>